<comment type="similarity">
    <text evidence="1 4">Belongs to the frataxin family.</text>
</comment>
<gene>
    <name evidence="4 5" type="primary">cyaY</name>
    <name evidence="5" type="ORF">LVJ81_11435</name>
</gene>
<evidence type="ECO:0000256" key="1">
    <source>
        <dbReference type="ARBA" id="ARBA00008183"/>
    </source>
</evidence>
<dbReference type="RefSeq" id="WP_026353705.1">
    <property type="nucleotide sequence ID" value="NZ_CP091512.1"/>
</dbReference>
<sequence length="108" mass="12256">MNETEFVRLSENIFDYIDEYIGDHFDEFDTTKNGNVLTIEHEDGAQIIVNRHTANQELWIAAKSGGYHFHFENGAWVATRDGSEFFTVLSEAVGSLINHTVSIPAYTE</sequence>
<keyword evidence="3 4" id="KW-0408">Iron</keyword>
<keyword evidence="6" id="KW-1185">Reference proteome</keyword>
<dbReference type="Pfam" id="PF01491">
    <property type="entry name" value="Frataxin_Cyay"/>
    <property type="match status" value="1"/>
</dbReference>
<comment type="function">
    <text evidence="4">Involved in iron-sulfur (Fe-S) cluster assembly. May act as a regulator of Fe-S biogenesis.</text>
</comment>
<dbReference type="Proteomes" id="UP000832034">
    <property type="component" value="Chromosome"/>
</dbReference>
<dbReference type="NCBIfam" id="TIGR03421">
    <property type="entry name" value="FeS_CyaY"/>
    <property type="match status" value="1"/>
</dbReference>
<evidence type="ECO:0000256" key="2">
    <source>
        <dbReference type="ARBA" id="ARBA00022723"/>
    </source>
</evidence>
<dbReference type="InterPro" id="IPR002908">
    <property type="entry name" value="Frataxin/CyaY"/>
</dbReference>
<evidence type="ECO:0000313" key="6">
    <source>
        <dbReference type="Proteomes" id="UP000832034"/>
    </source>
</evidence>
<dbReference type="PANTHER" id="PTHR16821:SF2">
    <property type="entry name" value="FRATAXIN, MITOCHONDRIAL"/>
    <property type="match status" value="1"/>
</dbReference>
<dbReference type="HAMAP" id="MF_00142">
    <property type="entry name" value="CyaY"/>
    <property type="match status" value="1"/>
</dbReference>
<dbReference type="InterPro" id="IPR047584">
    <property type="entry name" value="CyaY"/>
</dbReference>
<evidence type="ECO:0000313" key="5">
    <source>
        <dbReference type="EMBL" id="UOO93739.1"/>
    </source>
</evidence>
<dbReference type="PROSITE" id="PS50810">
    <property type="entry name" value="FRATAXIN_2"/>
    <property type="match status" value="1"/>
</dbReference>
<accession>A0ABY4EEX7</accession>
<evidence type="ECO:0000256" key="4">
    <source>
        <dbReference type="HAMAP-Rule" id="MF_00142"/>
    </source>
</evidence>
<organism evidence="5 6">
    <name type="scientific">Vitreoscilla stercoraria</name>
    <dbReference type="NCBI Taxonomy" id="61"/>
    <lineage>
        <taxon>Bacteria</taxon>
        <taxon>Pseudomonadati</taxon>
        <taxon>Pseudomonadota</taxon>
        <taxon>Betaproteobacteria</taxon>
        <taxon>Neisseriales</taxon>
        <taxon>Neisseriaceae</taxon>
        <taxon>Vitreoscilla</taxon>
    </lineage>
</organism>
<protein>
    <recommendedName>
        <fullName evidence="4">Iron-sulfur cluster assembly protein CyaY</fullName>
    </recommendedName>
</protein>
<name>A0ABY4EEX7_VITST</name>
<dbReference type="SMART" id="SM01219">
    <property type="entry name" value="Frataxin_Cyay"/>
    <property type="match status" value="1"/>
</dbReference>
<proteinExistence type="inferred from homology"/>
<dbReference type="PROSITE" id="PS01344">
    <property type="entry name" value="FRATAXIN_1"/>
    <property type="match status" value="1"/>
</dbReference>
<dbReference type="PANTHER" id="PTHR16821">
    <property type="entry name" value="FRATAXIN"/>
    <property type="match status" value="1"/>
</dbReference>
<dbReference type="Gene3D" id="3.30.920.10">
    <property type="entry name" value="Frataxin/CyaY"/>
    <property type="match status" value="1"/>
</dbReference>
<dbReference type="InterPro" id="IPR036524">
    <property type="entry name" value="Frataxin/CyaY_sf"/>
</dbReference>
<reference evidence="5" key="1">
    <citation type="submission" date="2021-12" db="EMBL/GenBank/DDBJ databases">
        <authorList>
            <person name="Veyrier F.J."/>
        </authorList>
    </citation>
    <scope>NUCLEOTIDE SEQUENCE</scope>
    <source>
        <strain evidence="5">SAG 1488-6</strain>
    </source>
</reference>
<evidence type="ECO:0000256" key="3">
    <source>
        <dbReference type="ARBA" id="ARBA00023004"/>
    </source>
</evidence>
<dbReference type="InterPro" id="IPR020895">
    <property type="entry name" value="Frataxin_CS"/>
</dbReference>
<reference evidence="5" key="2">
    <citation type="journal article" date="2022" name="Res Sq">
        <title>Evolution of multicellular longitudinally dividing oral cavity symbionts (Neisseriaceae).</title>
        <authorList>
            <person name="Nyongesa S."/>
            <person name="Weber P."/>
            <person name="Bernet E."/>
            <person name="Pullido F."/>
            <person name="Nieckarz M."/>
            <person name="Delaby M."/>
            <person name="Nieves C."/>
            <person name="Viehboeck T."/>
            <person name="Krause N."/>
            <person name="Rivera-Millot A."/>
            <person name="Nakamura A."/>
            <person name="Vischer N."/>
            <person name="VanNieuwenhze M."/>
            <person name="Brun Y."/>
            <person name="Cava F."/>
            <person name="Bulgheresi S."/>
            <person name="Veyrier F."/>
        </authorList>
    </citation>
    <scope>NUCLEOTIDE SEQUENCE</scope>
    <source>
        <strain evidence="5">SAG 1488-6</strain>
    </source>
</reference>
<keyword evidence="2 4" id="KW-0479">Metal-binding</keyword>
<dbReference type="EMBL" id="CP091512">
    <property type="protein sequence ID" value="UOO93739.1"/>
    <property type="molecule type" value="Genomic_DNA"/>
</dbReference>
<dbReference type="SUPFAM" id="SSF55387">
    <property type="entry name" value="Frataxin/Nqo15-like"/>
    <property type="match status" value="1"/>
</dbReference>